<accession>E6QJC4</accession>
<reference evidence="6" key="1">
    <citation type="submission" date="2009-10" db="EMBL/GenBank/DDBJ databases">
        <title>Diversity of trophic interactions inside an arsenic-rich microbial ecosystem.</title>
        <authorList>
            <person name="Bertin P.N."/>
            <person name="Heinrich-Salmeron A."/>
            <person name="Pelletier E."/>
            <person name="Goulhen-Chollet F."/>
            <person name="Arsene-Ploetze F."/>
            <person name="Gallien S."/>
            <person name="Calteau A."/>
            <person name="Vallenet D."/>
            <person name="Casiot C."/>
            <person name="Chane-Woon-Ming B."/>
            <person name="Giloteaux L."/>
            <person name="Barakat M."/>
            <person name="Bonnefoy V."/>
            <person name="Bruneel O."/>
            <person name="Chandler M."/>
            <person name="Cleiss J."/>
            <person name="Duran R."/>
            <person name="Elbaz-Poulichet F."/>
            <person name="Fonknechten N."/>
            <person name="Lauga B."/>
            <person name="Mornico D."/>
            <person name="Ortet P."/>
            <person name="Schaeffer C."/>
            <person name="Siguier P."/>
            <person name="Alexander Thil Smith A."/>
            <person name="Van Dorsselaer A."/>
            <person name="Weissenbach J."/>
            <person name="Medigue C."/>
            <person name="Le Paslier D."/>
        </authorList>
    </citation>
    <scope>NUCLEOTIDE SEQUENCE</scope>
</reference>
<evidence type="ECO:0000313" key="6">
    <source>
        <dbReference type="EMBL" id="CBI07340.1"/>
    </source>
</evidence>
<evidence type="ECO:0008006" key="7">
    <source>
        <dbReference type="Google" id="ProtNLM"/>
    </source>
</evidence>
<evidence type="ECO:0000256" key="4">
    <source>
        <dbReference type="ARBA" id="ARBA00023136"/>
    </source>
</evidence>
<evidence type="ECO:0000256" key="1">
    <source>
        <dbReference type="ARBA" id="ARBA00004141"/>
    </source>
</evidence>
<gene>
    <name evidence="6" type="ORF">CARN6_0672</name>
</gene>
<evidence type="ECO:0000256" key="2">
    <source>
        <dbReference type="ARBA" id="ARBA00022692"/>
    </source>
</evidence>
<protein>
    <recommendedName>
        <fullName evidence="7">DUF4870 domain-containing protein</fullName>
    </recommendedName>
</protein>
<keyword evidence="2 5" id="KW-0812">Transmembrane</keyword>
<feature type="transmembrane region" description="Helical" evidence="5">
    <location>
        <begin position="20"/>
        <end position="43"/>
    </location>
</feature>
<sequence length="121" mass="13312">MQAIGEHEHAGATPEEQKLAVIMNIAVIFLFFVSPLVGFLIADKKQTFLKEQSRLALNGTITYTLFLVASFFLNITVILSIIGIPLMALALVLTLYGGITGAFESSHGRLYRYPMSLNLVH</sequence>
<evidence type="ECO:0000256" key="5">
    <source>
        <dbReference type="SAM" id="Phobius"/>
    </source>
</evidence>
<keyword evidence="4 5" id="KW-0472">Membrane</keyword>
<keyword evidence="3 5" id="KW-1133">Transmembrane helix</keyword>
<comment type="caution">
    <text evidence="6">The sequence shown here is derived from an EMBL/GenBank/DDBJ whole genome shotgun (WGS) entry which is preliminary data.</text>
</comment>
<dbReference type="InterPro" id="IPR019109">
    <property type="entry name" value="MamF_MmsF"/>
</dbReference>
<feature type="transmembrane region" description="Helical" evidence="5">
    <location>
        <begin position="81"/>
        <end position="103"/>
    </location>
</feature>
<evidence type="ECO:0000256" key="3">
    <source>
        <dbReference type="ARBA" id="ARBA00022989"/>
    </source>
</evidence>
<dbReference type="EMBL" id="CABQ01000087">
    <property type="protein sequence ID" value="CBI07340.1"/>
    <property type="molecule type" value="Genomic_DNA"/>
</dbReference>
<dbReference type="AlphaFoldDB" id="E6QJC4"/>
<feature type="transmembrane region" description="Helical" evidence="5">
    <location>
        <begin position="55"/>
        <end position="75"/>
    </location>
</feature>
<proteinExistence type="predicted"/>
<dbReference type="Pfam" id="PF09685">
    <property type="entry name" value="MamF_MmsF"/>
    <property type="match status" value="1"/>
</dbReference>
<name>E6QJC4_9ZZZZ</name>
<comment type="subcellular location">
    <subcellularLocation>
        <location evidence="1">Membrane</location>
        <topology evidence="1">Multi-pass membrane protein</topology>
    </subcellularLocation>
</comment>
<organism evidence="6">
    <name type="scientific">mine drainage metagenome</name>
    <dbReference type="NCBI Taxonomy" id="410659"/>
    <lineage>
        <taxon>unclassified sequences</taxon>
        <taxon>metagenomes</taxon>
        <taxon>ecological metagenomes</taxon>
    </lineage>
</organism>